<evidence type="ECO:0000256" key="6">
    <source>
        <dbReference type="ARBA" id="ARBA00022892"/>
    </source>
</evidence>
<evidence type="ECO:0000256" key="1">
    <source>
        <dbReference type="ARBA" id="ARBA00004255"/>
    </source>
</evidence>
<keyword evidence="9 11" id="KW-0472">Membrane</keyword>
<evidence type="ECO:0000256" key="7">
    <source>
        <dbReference type="ARBA" id="ARBA00022927"/>
    </source>
</evidence>
<evidence type="ECO:0000256" key="8">
    <source>
        <dbReference type="ARBA" id="ARBA00023034"/>
    </source>
</evidence>
<dbReference type="RefSeq" id="XP_002492918.1">
    <property type="nucleotide sequence ID" value="XM_002492873.1"/>
</dbReference>
<keyword evidence="6 11" id="KW-0931">ER-Golgi transport</keyword>
<dbReference type="PANTHER" id="PTHR10805">
    <property type="entry name" value="COATOMER SUBUNIT EPSILON"/>
    <property type="match status" value="1"/>
</dbReference>
<sequence length="293" mass="33231">MDSFSDSGELYQIRQQFFTGQYVNVIESDLLSFSETNREKALEYIVRAYIGLGKYQKARDLSLDSESSQLFQDFVDFLELGADSENAGIEAVIQSPPHSELSLVLGGIYLAKLGRVEESLALLHLHQNSLECVSLIVQLYLITNRVKKAQQELEISSRWAQDSIVHNLAESWVNLTLGGSLYQSSFYFFEEISQQHTSIETLLGLLVVSLQLHHVEESADIVTQLYEVAQLHGIQLDPSVYANEITIGILKGDTSKQEELREKIKQSNPNHPYLLDYEARVEQFDAIVARYHE</sequence>
<dbReference type="InterPro" id="IPR006822">
    <property type="entry name" value="Coatomer_esu"/>
</dbReference>
<reference evidence="12 13" key="1">
    <citation type="journal article" date="2009" name="Nat. Biotechnol.">
        <title>Genome sequence of the recombinant protein production host Pichia pastoris.</title>
        <authorList>
            <person name="De Schutter K."/>
            <person name="Lin Y.C."/>
            <person name="Tiels P."/>
            <person name="Van Hecke A."/>
            <person name="Glinka S."/>
            <person name="Weber-Lehmann J."/>
            <person name="Rouze P."/>
            <person name="Van de Peer Y."/>
            <person name="Callewaert N."/>
        </authorList>
    </citation>
    <scope>NUCLEOTIDE SEQUENCE [LARGE SCALE GENOMIC DNA]</scope>
    <source>
        <strain evidence="13">GS115 / ATCC 20864</strain>
    </source>
</reference>
<dbReference type="PIRSF" id="PIRSF016478">
    <property type="entry name" value="Coatomer_esu"/>
    <property type="match status" value="1"/>
</dbReference>
<keyword evidence="10 11" id="KW-0968">Cytoplasmic vesicle</keyword>
<evidence type="ECO:0000256" key="9">
    <source>
        <dbReference type="ARBA" id="ARBA00023136"/>
    </source>
</evidence>
<evidence type="ECO:0000256" key="5">
    <source>
        <dbReference type="ARBA" id="ARBA00022490"/>
    </source>
</evidence>
<dbReference type="Pfam" id="PF04733">
    <property type="entry name" value="Coatomer_E"/>
    <property type="match status" value="1"/>
</dbReference>
<dbReference type="AlphaFoldDB" id="C4R5A3"/>
<evidence type="ECO:0000256" key="11">
    <source>
        <dbReference type="PIRNR" id="PIRNR016478"/>
    </source>
</evidence>
<evidence type="ECO:0000256" key="10">
    <source>
        <dbReference type="ARBA" id="ARBA00023329"/>
    </source>
</evidence>
<accession>C4R5A3</accession>
<dbReference type="eggNOG" id="KOG3081">
    <property type="taxonomic scope" value="Eukaryota"/>
</dbReference>
<keyword evidence="5 11" id="KW-0963">Cytoplasm</keyword>
<dbReference type="GO" id="GO:0030126">
    <property type="term" value="C:COPI vesicle coat"/>
    <property type="evidence" value="ECO:0007669"/>
    <property type="project" value="TreeGrafter"/>
</dbReference>
<dbReference type="Proteomes" id="UP000000314">
    <property type="component" value="Chromosome 3"/>
</dbReference>
<keyword evidence="13" id="KW-1185">Reference proteome</keyword>
<dbReference type="PANTHER" id="PTHR10805:SF0">
    <property type="entry name" value="COATOMER SUBUNIT EPSILON"/>
    <property type="match status" value="1"/>
</dbReference>
<dbReference type="GO" id="GO:0006888">
    <property type="term" value="P:endoplasmic reticulum to Golgi vesicle-mediated transport"/>
    <property type="evidence" value="ECO:0007669"/>
    <property type="project" value="TreeGrafter"/>
</dbReference>
<dbReference type="SMR" id="C4R5A3"/>
<evidence type="ECO:0000313" key="12">
    <source>
        <dbReference type="EMBL" id="CAY70739.1"/>
    </source>
</evidence>
<dbReference type="OMA" id="SWVGMRE"/>
<organism evidence="12 13">
    <name type="scientific">Komagataella phaffii (strain GS115 / ATCC 20864)</name>
    <name type="common">Yeast</name>
    <name type="synonym">Pichia pastoris</name>
    <dbReference type="NCBI Taxonomy" id="644223"/>
    <lineage>
        <taxon>Eukaryota</taxon>
        <taxon>Fungi</taxon>
        <taxon>Dikarya</taxon>
        <taxon>Ascomycota</taxon>
        <taxon>Saccharomycotina</taxon>
        <taxon>Pichiomycetes</taxon>
        <taxon>Pichiales</taxon>
        <taxon>Pichiaceae</taxon>
        <taxon>Komagataella</taxon>
    </lineage>
</organism>
<evidence type="ECO:0000256" key="2">
    <source>
        <dbReference type="ARBA" id="ARBA00004347"/>
    </source>
</evidence>
<protein>
    <recommendedName>
        <fullName evidence="11">Coatomer subunit epsilon</fullName>
    </recommendedName>
</protein>
<dbReference type="GO" id="GO:0015031">
    <property type="term" value="P:protein transport"/>
    <property type="evidence" value="ECO:0007669"/>
    <property type="project" value="UniProtKB-UniRule"/>
</dbReference>
<dbReference type="GeneID" id="8200390"/>
<dbReference type="KEGG" id="ppa:PAS_chr3_0690"/>
<comment type="similarity">
    <text evidence="3 11">Belongs to the COPE family.</text>
</comment>
<dbReference type="GO" id="GO:0006890">
    <property type="term" value="P:retrograde vesicle-mediated transport, Golgi to endoplasmic reticulum"/>
    <property type="evidence" value="ECO:0007669"/>
    <property type="project" value="UniProtKB-UniRule"/>
</dbReference>
<proteinExistence type="inferred from homology"/>
<comment type="function">
    <text evidence="11">The coatomer is a cytosolic protein complex that binds to dilysine motifs and reversibly associates with Golgi non-clathrin-coated vesicles, which further mediate biosynthetic protein transport from the ER, via the Golgi up to the trans Golgi network. The coatomer complex is required for budding from Golgi membranes, and is essential for the retrograde Golgi-to-ER transport of dilysine-tagged proteins.</text>
</comment>
<evidence type="ECO:0000256" key="4">
    <source>
        <dbReference type="ARBA" id="ARBA00022448"/>
    </source>
</evidence>
<dbReference type="GO" id="GO:0000139">
    <property type="term" value="C:Golgi membrane"/>
    <property type="evidence" value="ECO:0007669"/>
    <property type="project" value="UniProtKB-SubCell"/>
</dbReference>
<dbReference type="Gene3D" id="1.25.40.10">
    <property type="entry name" value="Tetratricopeptide repeat domain"/>
    <property type="match status" value="1"/>
</dbReference>
<evidence type="ECO:0000256" key="3">
    <source>
        <dbReference type="ARBA" id="ARBA00008827"/>
    </source>
</evidence>
<keyword evidence="8 11" id="KW-0333">Golgi apparatus</keyword>
<keyword evidence="7 11" id="KW-0653">Protein transport</keyword>
<dbReference type="FunCoup" id="C4R5A3">
    <property type="interactions" value="230"/>
</dbReference>
<gene>
    <name evidence="12" type="ordered locus">PAS_chr3_0690</name>
</gene>
<keyword evidence="4 11" id="KW-0813">Transport</keyword>
<dbReference type="GO" id="GO:0006891">
    <property type="term" value="P:intra-Golgi vesicle-mediated transport"/>
    <property type="evidence" value="ECO:0007669"/>
    <property type="project" value="TreeGrafter"/>
</dbReference>
<comment type="subcellular location">
    <subcellularLocation>
        <location evidence="2">Cytoplasmic vesicle</location>
        <location evidence="2">COPI-coated vesicle membrane</location>
        <topology evidence="2">Peripheral membrane protein</topology>
        <orientation evidence="2">Cytoplasmic side</orientation>
    </subcellularLocation>
    <subcellularLocation>
        <location evidence="1">Golgi apparatus membrane</location>
        <topology evidence="1">Peripheral membrane protein</topology>
        <orientation evidence="1">Cytoplasmic side</orientation>
    </subcellularLocation>
</comment>
<evidence type="ECO:0000313" key="13">
    <source>
        <dbReference type="Proteomes" id="UP000000314"/>
    </source>
</evidence>
<dbReference type="GO" id="GO:0005198">
    <property type="term" value="F:structural molecule activity"/>
    <property type="evidence" value="ECO:0007669"/>
    <property type="project" value="UniProtKB-UniRule"/>
</dbReference>
<dbReference type="STRING" id="644223.C4R5A3"/>
<dbReference type="InterPro" id="IPR011990">
    <property type="entry name" value="TPR-like_helical_dom_sf"/>
</dbReference>
<dbReference type="OrthoDB" id="310217at2759"/>
<name>C4R5A3_KOMPG</name>
<dbReference type="InParanoid" id="C4R5A3"/>
<dbReference type="HOGENOM" id="CLU_058871_0_0_1"/>
<dbReference type="EMBL" id="FN392321">
    <property type="protein sequence ID" value="CAY70739.1"/>
    <property type="molecule type" value="Genomic_DNA"/>
</dbReference>